<proteinExistence type="predicted"/>
<dbReference type="Pfam" id="PF07729">
    <property type="entry name" value="FCD"/>
    <property type="match status" value="1"/>
</dbReference>
<gene>
    <name evidence="5" type="primary">lutR18</name>
    <name evidence="5" type="ORF">VPARA_65420</name>
</gene>
<sequence>MPPTHRFKIEAPKSLASQVAQRLREAIIDGEFALGAMIPEESLATSFGVSRTPVREALNLLQLAGLVVIRPQRGSYVFEPSEADITAICEFRCLLEPRAAELAYQNARDATAAALQAAIDEMEGARAARDAVRYGRADTRLHEAFFEYCGNPYMQAAYATAATKIAALRTHLSAPADVLHTAGFEQHSQLLALFRAGDFVKFEKLMRAHVTGTRNSYVASLKTRTAA</sequence>
<dbReference type="InterPro" id="IPR008920">
    <property type="entry name" value="TF_FadR/GntR_C"/>
</dbReference>
<evidence type="ECO:0000313" key="5">
    <source>
        <dbReference type="EMBL" id="KLN52334.1"/>
    </source>
</evidence>
<keyword evidence="1" id="KW-0805">Transcription regulation</keyword>
<dbReference type="InterPro" id="IPR036390">
    <property type="entry name" value="WH_DNA-bd_sf"/>
</dbReference>
<reference evidence="5 6" key="1">
    <citation type="submission" date="2015-03" db="EMBL/GenBank/DDBJ databases">
        <title>Genome sequence of Variovorax paradoxus TBEA6.</title>
        <authorList>
            <person name="Poehlein A."/>
            <person name="Schuldes J."/>
            <person name="Wuebbeler J.H."/>
            <person name="Hiessl S."/>
            <person name="Steinbuechel A."/>
            <person name="Daniel R."/>
        </authorList>
    </citation>
    <scope>NUCLEOTIDE SEQUENCE [LARGE SCALE GENOMIC DNA]</scope>
    <source>
        <strain evidence="5 6">TBEA6</strain>
    </source>
</reference>
<comment type="caution">
    <text evidence="5">The sequence shown here is derived from an EMBL/GenBank/DDBJ whole genome shotgun (WGS) entry which is preliminary data.</text>
</comment>
<dbReference type="GO" id="GO:0003677">
    <property type="term" value="F:DNA binding"/>
    <property type="evidence" value="ECO:0007669"/>
    <property type="project" value="UniProtKB-KW"/>
</dbReference>
<dbReference type="SMART" id="SM00345">
    <property type="entry name" value="HTH_GNTR"/>
    <property type="match status" value="1"/>
</dbReference>
<dbReference type="PANTHER" id="PTHR43537">
    <property type="entry name" value="TRANSCRIPTIONAL REGULATOR, GNTR FAMILY"/>
    <property type="match status" value="1"/>
</dbReference>
<evidence type="ECO:0000313" key="6">
    <source>
        <dbReference type="Proteomes" id="UP000035170"/>
    </source>
</evidence>
<keyword evidence="6" id="KW-1185">Reference proteome</keyword>
<dbReference type="PATRIC" id="fig|34073.19.peg.6740"/>
<evidence type="ECO:0000256" key="2">
    <source>
        <dbReference type="ARBA" id="ARBA00023125"/>
    </source>
</evidence>
<accession>A0A0H2LPX4</accession>
<evidence type="ECO:0000259" key="4">
    <source>
        <dbReference type="PROSITE" id="PS50949"/>
    </source>
</evidence>
<evidence type="ECO:0000256" key="3">
    <source>
        <dbReference type="ARBA" id="ARBA00023163"/>
    </source>
</evidence>
<dbReference type="Proteomes" id="UP000035170">
    <property type="component" value="Unassembled WGS sequence"/>
</dbReference>
<dbReference type="PRINTS" id="PR00035">
    <property type="entry name" value="HTHGNTR"/>
</dbReference>
<name>A0A0H2LPX4_VARPD</name>
<dbReference type="EMBL" id="JZWI01000056">
    <property type="protein sequence ID" value="KLN52334.1"/>
    <property type="molecule type" value="Genomic_DNA"/>
</dbReference>
<keyword evidence="3" id="KW-0804">Transcription</keyword>
<dbReference type="Gene3D" id="1.20.120.530">
    <property type="entry name" value="GntR ligand-binding domain-like"/>
    <property type="match status" value="1"/>
</dbReference>
<dbReference type="GO" id="GO:0003700">
    <property type="term" value="F:DNA-binding transcription factor activity"/>
    <property type="evidence" value="ECO:0007669"/>
    <property type="project" value="InterPro"/>
</dbReference>
<dbReference type="InterPro" id="IPR011711">
    <property type="entry name" value="GntR_C"/>
</dbReference>
<keyword evidence="2" id="KW-0238">DNA-binding</keyword>
<dbReference type="Gene3D" id="1.10.10.10">
    <property type="entry name" value="Winged helix-like DNA-binding domain superfamily/Winged helix DNA-binding domain"/>
    <property type="match status" value="1"/>
</dbReference>
<dbReference type="PANTHER" id="PTHR43537:SF50">
    <property type="entry name" value="TRANSCRIPTIONAL REGULATORY PROTEIN"/>
    <property type="match status" value="1"/>
</dbReference>
<dbReference type="CDD" id="cd07377">
    <property type="entry name" value="WHTH_GntR"/>
    <property type="match status" value="1"/>
</dbReference>
<dbReference type="RefSeq" id="WP_021008583.1">
    <property type="nucleotide sequence ID" value="NZ_JZWI01000056.1"/>
</dbReference>
<dbReference type="InterPro" id="IPR000524">
    <property type="entry name" value="Tscrpt_reg_HTH_GntR"/>
</dbReference>
<dbReference type="SMART" id="SM00895">
    <property type="entry name" value="FCD"/>
    <property type="match status" value="1"/>
</dbReference>
<dbReference type="SUPFAM" id="SSF46785">
    <property type="entry name" value="Winged helix' DNA-binding domain"/>
    <property type="match status" value="1"/>
</dbReference>
<protein>
    <submittedName>
        <fullName evidence="5">HTH-type transcriptional regulator LutR</fullName>
    </submittedName>
</protein>
<dbReference type="PROSITE" id="PS50949">
    <property type="entry name" value="HTH_GNTR"/>
    <property type="match status" value="1"/>
</dbReference>
<dbReference type="SUPFAM" id="SSF48008">
    <property type="entry name" value="GntR ligand-binding domain-like"/>
    <property type="match status" value="1"/>
</dbReference>
<dbReference type="AlphaFoldDB" id="A0A0H2LPX4"/>
<evidence type="ECO:0000256" key="1">
    <source>
        <dbReference type="ARBA" id="ARBA00023015"/>
    </source>
</evidence>
<dbReference type="InterPro" id="IPR036388">
    <property type="entry name" value="WH-like_DNA-bd_sf"/>
</dbReference>
<organism evidence="5 6">
    <name type="scientific">Variovorax paradoxus</name>
    <dbReference type="NCBI Taxonomy" id="34073"/>
    <lineage>
        <taxon>Bacteria</taxon>
        <taxon>Pseudomonadati</taxon>
        <taxon>Pseudomonadota</taxon>
        <taxon>Betaproteobacteria</taxon>
        <taxon>Burkholderiales</taxon>
        <taxon>Comamonadaceae</taxon>
        <taxon>Variovorax</taxon>
    </lineage>
</organism>
<dbReference type="Pfam" id="PF00392">
    <property type="entry name" value="GntR"/>
    <property type="match status" value="1"/>
</dbReference>
<feature type="domain" description="HTH gntR-type" evidence="4">
    <location>
        <begin position="13"/>
        <end position="80"/>
    </location>
</feature>